<evidence type="ECO:0000313" key="2">
    <source>
        <dbReference type="EMBL" id="GCE22408.1"/>
    </source>
</evidence>
<dbReference type="PROSITE" id="PS51257">
    <property type="entry name" value="PROKAR_LIPOPROTEIN"/>
    <property type="match status" value="1"/>
</dbReference>
<evidence type="ECO:0000256" key="1">
    <source>
        <dbReference type="SAM" id="Phobius"/>
    </source>
</evidence>
<accession>A0A402ATG8</accession>
<sequence length="139" mass="16099">MFIDRLYYEWKLHWKPLLLAPVVLMLACMLFALLQSSWKENIGRTYLGFAEVFLPLAAGVIAGSIVVREPALELHLTVAQAYRKTVLQRMLLLILAYACVCCLLISSMSLQHFWFLPRYLLAWPLVAQWFISQLIWLAL</sequence>
<proteinExistence type="predicted"/>
<dbReference type="OrthoDB" id="9825032at2"/>
<dbReference type="Proteomes" id="UP000287188">
    <property type="component" value="Unassembled WGS sequence"/>
</dbReference>
<evidence type="ECO:0000313" key="3">
    <source>
        <dbReference type="Proteomes" id="UP000287188"/>
    </source>
</evidence>
<feature type="transmembrane region" description="Helical" evidence="1">
    <location>
        <begin position="87"/>
        <end position="107"/>
    </location>
</feature>
<feature type="transmembrane region" description="Helical" evidence="1">
    <location>
        <begin position="12"/>
        <end position="34"/>
    </location>
</feature>
<reference evidence="3" key="1">
    <citation type="submission" date="2018-12" db="EMBL/GenBank/DDBJ databases">
        <title>Tengunoibacter tsumagoiensis gen. nov., sp. nov., Dictyobacter kobayashii sp. nov., D. alpinus sp. nov., and D. joshuensis sp. nov. and description of Dictyobacteraceae fam. nov. within the order Ktedonobacterales isolated from Tengu-no-mugimeshi.</title>
        <authorList>
            <person name="Wang C.M."/>
            <person name="Zheng Y."/>
            <person name="Sakai Y."/>
            <person name="Toyoda A."/>
            <person name="Minakuchi Y."/>
            <person name="Abe K."/>
            <person name="Yokota A."/>
            <person name="Yabe S."/>
        </authorList>
    </citation>
    <scope>NUCLEOTIDE SEQUENCE [LARGE SCALE GENOMIC DNA]</scope>
    <source>
        <strain evidence="3">Uno11</strain>
    </source>
</reference>
<feature type="transmembrane region" description="Helical" evidence="1">
    <location>
        <begin position="119"/>
        <end position="138"/>
    </location>
</feature>
<dbReference type="RefSeq" id="WP_126555188.1">
    <property type="nucleotide sequence ID" value="NZ_BIFS01000002.1"/>
</dbReference>
<name>A0A402ATG8_9CHLR</name>
<protein>
    <submittedName>
        <fullName evidence="2">Uncharacterized protein</fullName>
    </submittedName>
</protein>
<keyword evidence="1" id="KW-0812">Transmembrane</keyword>
<organism evidence="2 3">
    <name type="scientific">Dictyobacter kobayashii</name>
    <dbReference type="NCBI Taxonomy" id="2014872"/>
    <lineage>
        <taxon>Bacteria</taxon>
        <taxon>Bacillati</taxon>
        <taxon>Chloroflexota</taxon>
        <taxon>Ktedonobacteria</taxon>
        <taxon>Ktedonobacterales</taxon>
        <taxon>Dictyobacteraceae</taxon>
        <taxon>Dictyobacter</taxon>
    </lineage>
</organism>
<feature type="transmembrane region" description="Helical" evidence="1">
    <location>
        <begin position="46"/>
        <end position="67"/>
    </location>
</feature>
<dbReference type="AlphaFoldDB" id="A0A402ATG8"/>
<keyword evidence="1" id="KW-0472">Membrane</keyword>
<keyword evidence="3" id="KW-1185">Reference proteome</keyword>
<gene>
    <name evidence="2" type="ORF">KDK_62080</name>
</gene>
<dbReference type="EMBL" id="BIFS01000002">
    <property type="protein sequence ID" value="GCE22408.1"/>
    <property type="molecule type" value="Genomic_DNA"/>
</dbReference>
<keyword evidence="1" id="KW-1133">Transmembrane helix</keyword>
<comment type="caution">
    <text evidence="2">The sequence shown here is derived from an EMBL/GenBank/DDBJ whole genome shotgun (WGS) entry which is preliminary data.</text>
</comment>